<feature type="region of interest" description="Disordered" evidence="1">
    <location>
        <begin position="380"/>
        <end position="407"/>
    </location>
</feature>
<reference evidence="3 4" key="1">
    <citation type="submission" date="2012-08" db="EMBL/GenBank/DDBJ databases">
        <title>Oryza genome evolution.</title>
        <authorList>
            <person name="Wing R.A."/>
        </authorList>
    </citation>
    <scope>NUCLEOTIDE SEQUENCE</scope>
</reference>
<evidence type="ECO:0000256" key="2">
    <source>
        <dbReference type="SAM" id="Phobius"/>
    </source>
</evidence>
<dbReference type="Proteomes" id="UP000032180">
    <property type="component" value="Chromosome 12"/>
</dbReference>
<keyword evidence="2" id="KW-0472">Membrane</keyword>
<evidence type="ECO:0000313" key="4">
    <source>
        <dbReference type="Proteomes" id="UP000032180"/>
    </source>
</evidence>
<feature type="region of interest" description="Disordered" evidence="1">
    <location>
        <begin position="720"/>
        <end position="767"/>
    </location>
</feature>
<keyword evidence="2" id="KW-0812">Transmembrane</keyword>
<name>A0A0D9Y0A0_9ORYZ</name>
<dbReference type="SUPFAM" id="SSF48371">
    <property type="entry name" value="ARM repeat"/>
    <property type="match status" value="1"/>
</dbReference>
<reference evidence="4" key="2">
    <citation type="submission" date="2013-12" db="EMBL/GenBank/DDBJ databases">
        <authorList>
            <person name="Yu Y."/>
            <person name="Lee S."/>
            <person name="de Baynast K."/>
            <person name="Wissotski M."/>
            <person name="Liu L."/>
            <person name="Talag J."/>
            <person name="Goicoechea J."/>
            <person name="Angelova A."/>
            <person name="Jetty R."/>
            <person name="Kudrna D."/>
            <person name="Golser W."/>
            <person name="Rivera L."/>
            <person name="Zhang J."/>
            <person name="Wing R."/>
        </authorList>
    </citation>
    <scope>NUCLEOTIDE SEQUENCE</scope>
</reference>
<keyword evidence="4" id="KW-1185">Reference proteome</keyword>
<accession>A0A0D9Y0A0</accession>
<evidence type="ECO:0000256" key="1">
    <source>
        <dbReference type="SAM" id="MobiDB-lite"/>
    </source>
</evidence>
<protein>
    <submittedName>
        <fullName evidence="3">Uncharacterized protein</fullName>
    </submittedName>
</protein>
<dbReference type="STRING" id="77586.A0A0D9Y0A0"/>
<keyword evidence="2" id="KW-1133">Transmembrane helix</keyword>
<feature type="compositionally biased region" description="Polar residues" evidence="1">
    <location>
        <begin position="388"/>
        <end position="407"/>
    </location>
</feature>
<feature type="transmembrane region" description="Helical" evidence="2">
    <location>
        <begin position="131"/>
        <end position="153"/>
    </location>
</feature>
<feature type="region of interest" description="Disordered" evidence="1">
    <location>
        <begin position="654"/>
        <end position="696"/>
    </location>
</feature>
<dbReference type="EnsemblPlants" id="LPERR12G12750.1">
    <property type="protein sequence ID" value="LPERR12G12750.1"/>
    <property type="gene ID" value="LPERR12G12750"/>
</dbReference>
<reference evidence="3" key="3">
    <citation type="submission" date="2015-04" db="UniProtKB">
        <authorList>
            <consortium name="EnsemblPlants"/>
        </authorList>
    </citation>
    <scope>IDENTIFICATION</scope>
</reference>
<proteinExistence type="predicted"/>
<evidence type="ECO:0000313" key="3">
    <source>
        <dbReference type="EnsemblPlants" id="LPERR12G12750.1"/>
    </source>
</evidence>
<sequence length="921" mass="103071">MQHDGLHSVANSSLEQTSVMGEAFTIGLGRPNGKTAYFWESLPSFNTYLLDLANAQLETDHSNADVAISVTLRFASAILFVLYSVILYPVGAVYLYGLFFSPVLALTRLAQHDYGNGDADSSKANLKPALILLYCLAMLQGIIFLLGASSTILERIMVNVLIKYYELEEEWGYKSIQEYIVRTRNRCFKDPQSAKGRNLITFAVGLLESESPEKFHSGVWMMDRLIKKHKECFKELTEKQTQHLEELTEEQKQLYLGKLKECQLHVKLNRVSKSSFNISDWQIARFKSSNQEKLFTRMRDMFIEQKDLKTKLIESASSKNIIKTLLQKLGQRRTGNVGTRECIARIVLYVAGEIHLEQFPREIQCISSLLETSERDWRHHKAEAPTLSPAQSSSEPQEGESTNAAGGASITTQCRELILQGLYIIKKLTKNDGNCIVISNNKCLLSRIMFPVSSDLLHLIDHAMWHDLVMGSLKVMCRLMVAPKETGSKLRAVIASNREAISSMKGMLSCDTCGLKLKKVAMEILTQLFMDTSLKMDPASKGSFTEMLLHMFNGASKDSSRKLAGEALARVSLTSESLAMIILQVNNYVVDNLIKTIRQEKNRKYRIIAAKILEGLCIHYNKNDDYRKKLEKAMIEVMPEVLREILCCGSKGEEAQTETGDGVTTDVENQNSNSEGNRRNNSTSYSQQNDEKPEDGKLQGTLLSVITKVSRVIIPCGSRGEETRIRTEAGGTEHPTEAADLENQKGISEDNERNSISSSQKNDGKPGDVKLQAALLSLVEKVLNNLVSEDQILGIQLDPLGPGDTALSFVDMLKEIVKKNSQPTPNCLRILKLTSKIVISMMRHGSCYLQEDLEGLMESLSRASKLMVELDVFMLFSSGDDAETKPLQTFTSLVKEAKQLVDNRKDELPSTSMLYQEIQTE</sequence>
<dbReference type="PANTHER" id="PTHR33115:SF22">
    <property type="entry name" value="OS12G0449900 PROTEIN"/>
    <property type="match status" value="1"/>
</dbReference>
<feature type="compositionally biased region" description="Low complexity" evidence="1">
    <location>
        <begin position="668"/>
        <end position="684"/>
    </location>
</feature>
<organism evidence="3 4">
    <name type="scientific">Leersia perrieri</name>
    <dbReference type="NCBI Taxonomy" id="77586"/>
    <lineage>
        <taxon>Eukaryota</taxon>
        <taxon>Viridiplantae</taxon>
        <taxon>Streptophyta</taxon>
        <taxon>Embryophyta</taxon>
        <taxon>Tracheophyta</taxon>
        <taxon>Spermatophyta</taxon>
        <taxon>Magnoliopsida</taxon>
        <taxon>Liliopsida</taxon>
        <taxon>Poales</taxon>
        <taxon>Poaceae</taxon>
        <taxon>BOP clade</taxon>
        <taxon>Oryzoideae</taxon>
        <taxon>Oryzeae</taxon>
        <taxon>Oryzinae</taxon>
        <taxon>Leersia</taxon>
    </lineage>
</organism>
<dbReference type="PANTHER" id="PTHR33115">
    <property type="entry name" value="ARM REPEAT SUPERFAMILY PROTEIN"/>
    <property type="match status" value="1"/>
</dbReference>
<dbReference type="AlphaFoldDB" id="A0A0D9Y0A0"/>
<dbReference type="Gramene" id="LPERR12G12750.1">
    <property type="protein sequence ID" value="LPERR12G12750.1"/>
    <property type="gene ID" value="LPERR12G12750"/>
</dbReference>
<dbReference type="HOGENOM" id="CLU_009953_1_0_1"/>
<dbReference type="InterPro" id="IPR016024">
    <property type="entry name" value="ARM-type_fold"/>
</dbReference>